<organism evidence="2 3">
    <name type="scientific">Kibdelosporangium aridum</name>
    <dbReference type="NCBI Taxonomy" id="2030"/>
    <lineage>
        <taxon>Bacteria</taxon>
        <taxon>Bacillati</taxon>
        <taxon>Actinomycetota</taxon>
        <taxon>Actinomycetes</taxon>
        <taxon>Pseudonocardiales</taxon>
        <taxon>Pseudonocardiaceae</taxon>
        <taxon>Kibdelosporangium</taxon>
    </lineage>
</organism>
<accession>A0A428ZCI9</accession>
<evidence type="ECO:0000313" key="3">
    <source>
        <dbReference type="Proteomes" id="UP000287547"/>
    </source>
</evidence>
<dbReference type="PANTHER" id="PTHR42879:SF2">
    <property type="entry name" value="3-OXOACYL-[ACYL-CARRIER-PROTEIN] REDUCTASE FABG"/>
    <property type="match status" value="1"/>
</dbReference>
<gene>
    <name evidence="2" type="ORF">DMH04_15860</name>
</gene>
<reference evidence="2 3" key="1">
    <citation type="submission" date="2018-05" db="EMBL/GenBank/DDBJ databases">
        <title>Evolution of GPA BGCs.</title>
        <authorList>
            <person name="Waglechner N."/>
            <person name="Wright G.D."/>
        </authorList>
    </citation>
    <scope>NUCLEOTIDE SEQUENCE [LARGE SCALE GENOMIC DNA]</scope>
    <source>
        <strain evidence="2 3">A82846</strain>
    </source>
</reference>
<dbReference type="InterPro" id="IPR036291">
    <property type="entry name" value="NAD(P)-bd_dom_sf"/>
</dbReference>
<dbReference type="Proteomes" id="UP000287547">
    <property type="component" value="Unassembled WGS sequence"/>
</dbReference>
<dbReference type="InterPro" id="IPR002347">
    <property type="entry name" value="SDR_fam"/>
</dbReference>
<evidence type="ECO:0000256" key="1">
    <source>
        <dbReference type="ARBA" id="ARBA00006484"/>
    </source>
</evidence>
<dbReference type="Pfam" id="PF13561">
    <property type="entry name" value="adh_short_C2"/>
    <property type="match status" value="1"/>
</dbReference>
<dbReference type="RefSeq" id="WP_037274657.1">
    <property type="nucleotide sequence ID" value="NZ_QHKI01000011.1"/>
</dbReference>
<comment type="caution">
    <text evidence="2">The sequence shown here is derived from an EMBL/GenBank/DDBJ whole genome shotgun (WGS) entry which is preliminary data.</text>
</comment>
<dbReference type="AlphaFoldDB" id="A0A428ZCI9"/>
<dbReference type="EMBL" id="QHKI01000011">
    <property type="protein sequence ID" value="RSM85690.1"/>
    <property type="molecule type" value="Genomic_DNA"/>
</dbReference>
<protein>
    <submittedName>
        <fullName evidence="2">KR domain-containing protein</fullName>
    </submittedName>
</protein>
<dbReference type="Gene3D" id="3.40.50.720">
    <property type="entry name" value="NAD(P)-binding Rossmann-like Domain"/>
    <property type="match status" value="1"/>
</dbReference>
<dbReference type="PRINTS" id="PR00081">
    <property type="entry name" value="GDHRDH"/>
</dbReference>
<proteinExistence type="inferred from homology"/>
<comment type="similarity">
    <text evidence="1">Belongs to the short-chain dehydrogenases/reductases (SDR) family.</text>
</comment>
<dbReference type="SUPFAM" id="SSF51735">
    <property type="entry name" value="NAD(P)-binding Rossmann-fold domains"/>
    <property type="match status" value="1"/>
</dbReference>
<dbReference type="PANTHER" id="PTHR42879">
    <property type="entry name" value="3-OXOACYL-(ACYL-CARRIER-PROTEIN) REDUCTASE"/>
    <property type="match status" value="1"/>
</dbReference>
<sequence>MNQSKRVALISGAGRGIGAAMAKEMAGRGYHVIVNYRSDARAASEVVAAIEAGGGTGQAAQADVCAEDQVRAMVDRVWAEHGRIDLMVCNANTVMPPFVPFAELTWDMFAEKINGELAGSYFLTQQVLELMRQRRSGRIIYISSTASDTIGMVMAHSVAKAALNTFSRHVAGMAAQYGVTVNTIAFGAVHTDATAGFSEDLWKYMVDRSVTARMVEPEDAARAVALVADDGFGVASGQLIRVDGGFDVLDKQLHPMTEYFR</sequence>
<dbReference type="InterPro" id="IPR050259">
    <property type="entry name" value="SDR"/>
</dbReference>
<name>A0A428ZCI9_KIBAR</name>
<dbReference type="OrthoDB" id="286404at2"/>
<evidence type="ECO:0000313" key="2">
    <source>
        <dbReference type="EMBL" id="RSM85690.1"/>
    </source>
</evidence>